<reference evidence="1 2" key="1">
    <citation type="submission" date="2015-03" db="EMBL/GenBank/DDBJ databases">
        <title>Draft genome of Stenotrophomonas maltophila isolated from urine specimen.</title>
        <authorList>
            <person name="Murugan N."/>
            <person name="Malathi J."/>
            <person name="Umashankar V."/>
            <person name="Madhavan H."/>
        </authorList>
    </citation>
    <scope>NUCLEOTIDE SEQUENCE [LARGE SCALE GENOMIC DNA]</scope>
    <source>
        <strain evidence="1 2">JMNMN1</strain>
    </source>
</reference>
<gene>
    <name evidence="1" type="ORF">VM57_08965</name>
</gene>
<name>A0A0F5ZNQ8_STEMA</name>
<dbReference type="EMBL" id="JZRZ01000017">
    <property type="protein sequence ID" value="KKD57323.1"/>
    <property type="molecule type" value="Genomic_DNA"/>
</dbReference>
<proteinExistence type="predicted"/>
<dbReference type="PATRIC" id="fig|40324.63.peg.3313"/>
<organism evidence="1 2">
    <name type="scientific">Stenotrophomonas maltophilia</name>
    <name type="common">Pseudomonas maltophilia</name>
    <name type="synonym">Xanthomonas maltophilia</name>
    <dbReference type="NCBI Taxonomy" id="40324"/>
    <lineage>
        <taxon>Bacteria</taxon>
        <taxon>Pseudomonadati</taxon>
        <taxon>Pseudomonadota</taxon>
        <taxon>Gammaproteobacteria</taxon>
        <taxon>Lysobacterales</taxon>
        <taxon>Lysobacteraceae</taxon>
        <taxon>Stenotrophomonas</taxon>
        <taxon>Stenotrophomonas maltophilia group</taxon>
    </lineage>
</organism>
<dbReference type="Proteomes" id="UP000243478">
    <property type="component" value="Unassembled WGS sequence"/>
</dbReference>
<accession>A0A0F5ZNQ8</accession>
<evidence type="ECO:0000313" key="2">
    <source>
        <dbReference type="Proteomes" id="UP000243478"/>
    </source>
</evidence>
<comment type="caution">
    <text evidence="1">The sequence shown here is derived from an EMBL/GenBank/DDBJ whole genome shotgun (WGS) entry which is preliminary data.</text>
</comment>
<dbReference type="AlphaFoldDB" id="A0A0F5ZNQ8"/>
<protein>
    <submittedName>
        <fullName evidence="1">Uncharacterized protein</fullName>
    </submittedName>
</protein>
<sequence>MRFLENRRVRNGVEYVERRGIPMNRAAISTFLYTYRTKYGFLQVLQDGTYLLSPRGKLTCMRQNALTCIS</sequence>
<evidence type="ECO:0000313" key="1">
    <source>
        <dbReference type="EMBL" id="KKD57323.1"/>
    </source>
</evidence>